<dbReference type="GO" id="GO:0030246">
    <property type="term" value="F:carbohydrate binding"/>
    <property type="evidence" value="ECO:0007669"/>
    <property type="project" value="InterPro"/>
</dbReference>
<dbReference type="AlphaFoldDB" id="K1UD90"/>
<feature type="domain" description="Glycosyl hydrolase 94 supersandwich" evidence="1">
    <location>
        <begin position="4"/>
        <end position="82"/>
    </location>
</feature>
<dbReference type="Gene3D" id="2.70.98.40">
    <property type="entry name" value="Glycoside hydrolase, family 65, N-terminal domain"/>
    <property type="match status" value="1"/>
</dbReference>
<reference evidence="2" key="1">
    <citation type="journal article" date="2013" name="Environ. Microbiol.">
        <title>Microbiota from the distal guts of lean and obese adolescents exhibit partial functional redundancy besides clear differences in community structure.</title>
        <authorList>
            <person name="Ferrer M."/>
            <person name="Ruiz A."/>
            <person name="Lanza F."/>
            <person name="Haange S.B."/>
            <person name="Oberbach A."/>
            <person name="Till H."/>
            <person name="Bargiela R."/>
            <person name="Campoy C."/>
            <person name="Segura M.T."/>
            <person name="Richter M."/>
            <person name="von Bergen M."/>
            <person name="Seifert J."/>
            <person name="Suarez A."/>
        </authorList>
    </citation>
    <scope>NUCLEOTIDE SEQUENCE</scope>
</reference>
<gene>
    <name evidence="2" type="ORF">LEA_08269</name>
</gene>
<dbReference type="InterPro" id="IPR011013">
    <property type="entry name" value="Gal_mutarotase_sf_dom"/>
</dbReference>
<accession>K1UD90</accession>
<dbReference type="InterPro" id="IPR010383">
    <property type="entry name" value="Glyco_hydrolase_94_b-supersand"/>
</dbReference>
<dbReference type="InterPro" id="IPR037018">
    <property type="entry name" value="GH65_N"/>
</dbReference>
<dbReference type="Pfam" id="PF06165">
    <property type="entry name" value="GH94_b-supersand"/>
    <property type="match status" value="1"/>
</dbReference>
<protein>
    <recommendedName>
        <fullName evidence="1">Glycosyl hydrolase 94 supersandwich domain-containing protein</fullName>
    </recommendedName>
</protein>
<dbReference type="SUPFAM" id="SSF74650">
    <property type="entry name" value="Galactose mutarotase-like"/>
    <property type="match status" value="1"/>
</dbReference>
<name>K1UD90_9ZZZZ</name>
<comment type="caution">
    <text evidence="2">The sequence shown here is derived from an EMBL/GenBank/DDBJ whole genome shotgun (WGS) entry which is preliminary data.</text>
</comment>
<dbReference type="GO" id="GO:0003824">
    <property type="term" value="F:catalytic activity"/>
    <property type="evidence" value="ECO:0007669"/>
    <property type="project" value="InterPro"/>
</dbReference>
<dbReference type="EMBL" id="AJWY01005487">
    <property type="protein sequence ID" value="EKC69481.1"/>
    <property type="molecule type" value="Genomic_DNA"/>
</dbReference>
<evidence type="ECO:0000259" key="1">
    <source>
        <dbReference type="Pfam" id="PF06165"/>
    </source>
</evidence>
<organism evidence="2">
    <name type="scientific">human gut metagenome</name>
    <dbReference type="NCBI Taxonomy" id="408170"/>
    <lineage>
        <taxon>unclassified sequences</taxon>
        <taxon>metagenomes</taxon>
        <taxon>organismal metagenomes</taxon>
    </lineage>
</organism>
<dbReference type="GO" id="GO:0005975">
    <property type="term" value="P:carbohydrate metabolic process"/>
    <property type="evidence" value="ECO:0007669"/>
    <property type="project" value="InterPro"/>
</dbReference>
<proteinExistence type="predicted"/>
<evidence type="ECO:0000313" key="2">
    <source>
        <dbReference type="EMBL" id="EKC69481.1"/>
    </source>
</evidence>
<feature type="non-terminal residue" evidence="2">
    <location>
        <position position="85"/>
    </location>
</feature>
<sequence length="85" mass="10015">MNVSNVIANDNYTIVLDQYGNGYSKYGDLQVNRYKETDEAEQGIKFYIKNIRNKNIWTNTYSKNLRIPDKYDIIFSPEANKIVRN</sequence>